<accession>A0A2U9AZZ5</accession>
<reference evidence="1 2" key="1">
    <citation type="submission" date="2017-12" db="EMBL/GenBank/DDBJ databases">
        <title>Integrating genomic resources of turbot (Scophthalmus maximus) in depth evaluation of genetic and physical mapping variation across individuals.</title>
        <authorList>
            <person name="Martinez P."/>
        </authorList>
    </citation>
    <scope>NUCLEOTIDE SEQUENCE [LARGE SCALE GENOMIC DNA]</scope>
</reference>
<dbReference type="EMBL" id="CP026244">
    <property type="protein sequence ID" value="AWO97230.1"/>
    <property type="molecule type" value="Genomic_DNA"/>
</dbReference>
<dbReference type="Proteomes" id="UP000246464">
    <property type="component" value="Chromosome 2"/>
</dbReference>
<sequence length="109" mass="12572">MARRFDWFTLSPSPGPGRFRARRTARLQKETTIKERIKKRNVGMATKSGVWSMAQVGDGMDHSQEAVSAGQALLRADIKRPSVSTATMWYVKISEWLIVVPERRCRHRW</sequence>
<keyword evidence="2" id="KW-1185">Reference proteome</keyword>
<protein>
    <submittedName>
        <fullName evidence="1">Uncharacterized protein</fullName>
    </submittedName>
</protein>
<evidence type="ECO:0000313" key="1">
    <source>
        <dbReference type="EMBL" id="AWO97230.1"/>
    </source>
</evidence>
<proteinExistence type="predicted"/>
<organism evidence="1 2">
    <name type="scientific">Scophthalmus maximus</name>
    <name type="common">Turbot</name>
    <name type="synonym">Psetta maxima</name>
    <dbReference type="NCBI Taxonomy" id="52904"/>
    <lineage>
        <taxon>Eukaryota</taxon>
        <taxon>Metazoa</taxon>
        <taxon>Chordata</taxon>
        <taxon>Craniata</taxon>
        <taxon>Vertebrata</taxon>
        <taxon>Euteleostomi</taxon>
        <taxon>Actinopterygii</taxon>
        <taxon>Neopterygii</taxon>
        <taxon>Teleostei</taxon>
        <taxon>Neoteleostei</taxon>
        <taxon>Acanthomorphata</taxon>
        <taxon>Carangaria</taxon>
        <taxon>Pleuronectiformes</taxon>
        <taxon>Pleuronectoidei</taxon>
        <taxon>Scophthalmidae</taxon>
        <taxon>Scophthalmus</taxon>
    </lineage>
</organism>
<dbReference type="AlphaFoldDB" id="A0A2U9AZZ5"/>
<name>A0A2U9AZZ5_SCOMX</name>
<gene>
    <name evidence="1" type="ORF">SMAX5B_004427</name>
</gene>
<evidence type="ECO:0000313" key="2">
    <source>
        <dbReference type="Proteomes" id="UP000246464"/>
    </source>
</evidence>